<dbReference type="InParanoid" id="A0CXJ6"/>
<feature type="domain" description="Fatty acyl-CoA reductase C-terminal" evidence="1">
    <location>
        <begin position="47"/>
        <end position="137"/>
    </location>
</feature>
<dbReference type="CDD" id="cd09071">
    <property type="entry name" value="FAR_C"/>
    <property type="match status" value="1"/>
</dbReference>
<organism evidence="2 3">
    <name type="scientific">Paramecium tetraurelia</name>
    <dbReference type="NCBI Taxonomy" id="5888"/>
    <lineage>
        <taxon>Eukaryota</taxon>
        <taxon>Sar</taxon>
        <taxon>Alveolata</taxon>
        <taxon>Ciliophora</taxon>
        <taxon>Intramacronucleata</taxon>
        <taxon>Oligohymenophorea</taxon>
        <taxon>Peniculida</taxon>
        <taxon>Parameciidae</taxon>
        <taxon>Paramecium</taxon>
    </lineage>
</organism>
<dbReference type="OrthoDB" id="429813at2759"/>
<dbReference type="KEGG" id="ptm:GSPATT00011145001"/>
<dbReference type="EMBL" id="CT868208">
    <property type="protein sequence ID" value="CAK75513.1"/>
    <property type="molecule type" value="Genomic_DNA"/>
</dbReference>
<dbReference type="InterPro" id="IPR033640">
    <property type="entry name" value="FAR_C"/>
</dbReference>
<dbReference type="PANTHER" id="PTHR11011">
    <property type="entry name" value="MALE STERILITY PROTEIN 2-RELATED"/>
    <property type="match status" value="1"/>
</dbReference>
<evidence type="ECO:0000313" key="3">
    <source>
        <dbReference type="Proteomes" id="UP000000600"/>
    </source>
</evidence>
<dbReference type="GO" id="GO:0080019">
    <property type="term" value="F:alcohol-forming very long-chain fatty acyl-CoA reductase activity"/>
    <property type="evidence" value="ECO:0007669"/>
    <property type="project" value="InterPro"/>
</dbReference>
<reference evidence="2 3" key="1">
    <citation type="journal article" date="2006" name="Nature">
        <title>Global trends of whole-genome duplications revealed by the ciliate Paramecium tetraurelia.</title>
        <authorList>
            <consortium name="Genoscope"/>
            <person name="Aury J.-M."/>
            <person name="Jaillon O."/>
            <person name="Duret L."/>
            <person name="Noel B."/>
            <person name="Jubin C."/>
            <person name="Porcel B.M."/>
            <person name="Segurens B."/>
            <person name="Daubin V."/>
            <person name="Anthouard V."/>
            <person name="Aiach N."/>
            <person name="Arnaiz O."/>
            <person name="Billaut A."/>
            <person name="Beisson J."/>
            <person name="Blanc I."/>
            <person name="Bouhouche K."/>
            <person name="Camara F."/>
            <person name="Duharcourt S."/>
            <person name="Guigo R."/>
            <person name="Gogendeau D."/>
            <person name="Katinka M."/>
            <person name="Keller A.-M."/>
            <person name="Kissmehl R."/>
            <person name="Klotz C."/>
            <person name="Koll F."/>
            <person name="Le Moue A."/>
            <person name="Lepere C."/>
            <person name="Malinsky S."/>
            <person name="Nowacki M."/>
            <person name="Nowak J.K."/>
            <person name="Plattner H."/>
            <person name="Poulain J."/>
            <person name="Ruiz F."/>
            <person name="Serrano V."/>
            <person name="Zagulski M."/>
            <person name="Dessen P."/>
            <person name="Betermier M."/>
            <person name="Weissenbach J."/>
            <person name="Scarpelli C."/>
            <person name="Schachter V."/>
            <person name="Sperling L."/>
            <person name="Meyer E."/>
            <person name="Cohen J."/>
            <person name="Wincker P."/>
        </authorList>
    </citation>
    <scope>NUCLEOTIDE SEQUENCE [LARGE SCALE GENOMIC DNA]</scope>
    <source>
        <strain evidence="2 3">Stock d4-2</strain>
    </source>
</reference>
<name>A0CXJ6_PARTE</name>
<protein>
    <recommendedName>
        <fullName evidence="1">Fatty acyl-CoA reductase C-terminal domain-containing protein</fullName>
    </recommendedName>
</protein>
<dbReference type="GeneID" id="5028695"/>
<sequence length="147" mass="17611">MTWQLAKEVNALFWTRSPSSQQFSKPNLTFYKNENIYKVMSKVKNAPALIYYQVANKIGNKEMKIQAKRLKKIIDRAESINDTFKPFVINEWIFDSSNSNVLIKFLNDFDKQHFNIDIEKLNWRQYLERVQLGNSKIYLERLNKRIK</sequence>
<dbReference type="Pfam" id="PF03015">
    <property type="entry name" value="Sterile"/>
    <property type="match status" value="1"/>
</dbReference>
<gene>
    <name evidence="2" type="ORF">GSPATT00011145001</name>
</gene>
<dbReference type="AlphaFoldDB" id="A0CXJ6"/>
<dbReference type="RefSeq" id="XP_001442910.1">
    <property type="nucleotide sequence ID" value="XM_001442873.1"/>
</dbReference>
<dbReference type="HOGENOM" id="CLU_1771669_0_0_1"/>
<dbReference type="PANTHER" id="PTHR11011:SF45">
    <property type="entry name" value="FATTY ACYL-COA REDUCTASE CG8306-RELATED"/>
    <property type="match status" value="1"/>
</dbReference>
<keyword evidence="3" id="KW-1185">Reference proteome</keyword>
<dbReference type="InterPro" id="IPR026055">
    <property type="entry name" value="FAR"/>
</dbReference>
<proteinExistence type="predicted"/>
<evidence type="ECO:0000313" key="2">
    <source>
        <dbReference type="EMBL" id="CAK75513.1"/>
    </source>
</evidence>
<dbReference type="STRING" id="5888.A0CXJ6"/>
<dbReference type="Proteomes" id="UP000000600">
    <property type="component" value="Unassembled WGS sequence"/>
</dbReference>
<accession>A0CXJ6</accession>
<evidence type="ECO:0000259" key="1">
    <source>
        <dbReference type="Pfam" id="PF03015"/>
    </source>
</evidence>